<accession>A0AAD1Y2F6</accession>
<protein>
    <submittedName>
        <fullName evidence="2">Uncharacterized protein</fullName>
    </submittedName>
</protein>
<keyword evidence="1" id="KW-0812">Transmembrane</keyword>
<keyword evidence="3" id="KW-1185">Reference proteome</keyword>
<proteinExistence type="predicted"/>
<feature type="transmembrane region" description="Helical" evidence="1">
    <location>
        <begin position="7"/>
        <end position="34"/>
    </location>
</feature>
<sequence length="168" mass="19030">MKTGNRCLFFLFAVLNFLLLIIALAVGGSGIYLWVVTHTFNIFSISFIGAGIFILLMAVCSFCLQHSTFRLTIYNIILCVMSLIMAAALVAFLVKRETVLDWASEHINEEKSSDAYEKARQHIEDNLDISKYILIATTTVTVLVTAFGIFYRCSMKSDRDGNYNRIRY</sequence>
<organism evidence="2 3">
    <name type="scientific">Euplotes crassus</name>
    <dbReference type="NCBI Taxonomy" id="5936"/>
    <lineage>
        <taxon>Eukaryota</taxon>
        <taxon>Sar</taxon>
        <taxon>Alveolata</taxon>
        <taxon>Ciliophora</taxon>
        <taxon>Intramacronucleata</taxon>
        <taxon>Spirotrichea</taxon>
        <taxon>Hypotrichia</taxon>
        <taxon>Euplotida</taxon>
        <taxon>Euplotidae</taxon>
        <taxon>Moneuplotes</taxon>
    </lineage>
</organism>
<keyword evidence="1" id="KW-0472">Membrane</keyword>
<feature type="transmembrane region" description="Helical" evidence="1">
    <location>
        <begin position="132"/>
        <end position="151"/>
    </location>
</feature>
<dbReference type="EMBL" id="CAMPGE010023833">
    <property type="protein sequence ID" value="CAI2381722.1"/>
    <property type="molecule type" value="Genomic_DNA"/>
</dbReference>
<evidence type="ECO:0000256" key="1">
    <source>
        <dbReference type="SAM" id="Phobius"/>
    </source>
</evidence>
<reference evidence="2" key="1">
    <citation type="submission" date="2023-07" db="EMBL/GenBank/DDBJ databases">
        <authorList>
            <consortium name="AG Swart"/>
            <person name="Singh M."/>
            <person name="Singh A."/>
            <person name="Seah K."/>
            <person name="Emmerich C."/>
        </authorList>
    </citation>
    <scope>NUCLEOTIDE SEQUENCE</scope>
    <source>
        <strain evidence="2">DP1</strain>
    </source>
</reference>
<comment type="caution">
    <text evidence="2">The sequence shown here is derived from an EMBL/GenBank/DDBJ whole genome shotgun (WGS) entry which is preliminary data.</text>
</comment>
<dbReference type="Proteomes" id="UP001295684">
    <property type="component" value="Unassembled WGS sequence"/>
</dbReference>
<dbReference type="AlphaFoldDB" id="A0AAD1Y2F6"/>
<feature type="transmembrane region" description="Helical" evidence="1">
    <location>
        <begin position="71"/>
        <end position="94"/>
    </location>
</feature>
<evidence type="ECO:0000313" key="2">
    <source>
        <dbReference type="EMBL" id="CAI2381722.1"/>
    </source>
</evidence>
<keyword evidence="1" id="KW-1133">Transmembrane helix</keyword>
<evidence type="ECO:0000313" key="3">
    <source>
        <dbReference type="Proteomes" id="UP001295684"/>
    </source>
</evidence>
<gene>
    <name evidence="2" type="ORF">ECRASSUSDP1_LOCUS23180</name>
</gene>
<feature type="transmembrane region" description="Helical" evidence="1">
    <location>
        <begin position="40"/>
        <end position="64"/>
    </location>
</feature>
<name>A0AAD1Y2F6_EUPCR</name>